<dbReference type="GO" id="GO:0097623">
    <property type="term" value="P:potassium ion export across plasma membrane"/>
    <property type="evidence" value="ECO:0007669"/>
    <property type="project" value="TreeGrafter"/>
</dbReference>
<feature type="transmembrane region" description="Helical" evidence="7">
    <location>
        <begin position="123"/>
        <end position="144"/>
    </location>
</feature>
<reference evidence="8 9" key="1">
    <citation type="journal article" date="2018" name="Proc. R. Soc. B">
        <title>A non-coding region near Follistatin controls head colour polymorphism in the Gouldian finch.</title>
        <authorList>
            <person name="Toomey M.B."/>
            <person name="Marques C.I."/>
            <person name="Andrade P."/>
            <person name="Araujo P.M."/>
            <person name="Sabatino S."/>
            <person name="Gazda M.A."/>
            <person name="Afonso S."/>
            <person name="Lopes R.J."/>
            <person name="Corbo J.C."/>
            <person name="Carneiro M."/>
        </authorList>
    </citation>
    <scope>NUCLEOTIDE SEQUENCE [LARGE SCALE GENOMIC DNA]</scope>
    <source>
        <strain evidence="8">Red01</strain>
        <tissue evidence="8">Muscle</tissue>
    </source>
</reference>
<accession>A0A3L8SA29</accession>
<evidence type="ECO:0000313" key="8">
    <source>
        <dbReference type="EMBL" id="RLV99146.1"/>
    </source>
</evidence>
<keyword evidence="5 7" id="KW-0472">Membrane</keyword>
<evidence type="ECO:0000256" key="3">
    <source>
        <dbReference type="ARBA" id="ARBA00022692"/>
    </source>
</evidence>
<evidence type="ECO:0000256" key="4">
    <source>
        <dbReference type="ARBA" id="ARBA00022989"/>
    </source>
</evidence>
<keyword evidence="4 7" id="KW-1133">Transmembrane helix</keyword>
<dbReference type="EMBL" id="QUSF01000034">
    <property type="protein sequence ID" value="RLV99146.1"/>
    <property type="molecule type" value="Genomic_DNA"/>
</dbReference>
<feature type="compositionally biased region" description="Polar residues" evidence="6">
    <location>
        <begin position="240"/>
        <end position="257"/>
    </location>
</feature>
<feature type="transmembrane region" description="Helical" evidence="7">
    <location>
        <begin position="12"/>
        <end position="32"/>
    </location>
</feature>
<dbReference type="GO" id="GO:0008076">
    <property type="term" value="C:voltage-gated potassium channel complex"/>
    <property type="evidence" value="ECO:0007669"/>
    <property type="project" value="TreeGrafter"/>
</dbReference>
<dbReference type="PANTHER" id="PTHR15282:SF9">
    <property type="entry name" value="POTASSIUM VOLTAGE-GATED CHANNEL SUBFAMILY E MEMBER 4"/>
    <property type="match status" value="1"/>
</dbReference>
<comment type="caution">
    <text evidence="8">The sequence shown here is derived from an EMBL/GenBank/DDBJ whole genome shotgun (WGS) entry which is preliminary data.</text>
</comment>
<dbReference type="PANTHER" id="PTHR15282">
    <property type="entry name" value="POTASSIUM VOLTAGE-GATED CHANNEL SUBFAMILY E MEMBER 1, 3"/>
    <property type="match status" value="1"/>
</dbReference>
<keyword evidence="3 7" id="KW-0812">Transmembrane</keyword>
<evidence type="ECO:0000313" key="9">
    <source>
        <dbReference type="Proteomes" id="UP000276834"/>
    </source>
</evidence>
<feature type="region of interest" description="Disordered" evidence="6">
    <location>
        <begin position="237"/>
        <end position="257"/>
    </location>
</feature>
<comment type="subcellular location">
    <subcellularLocation>
        <location evidence="1">Membrane</location>
        <topology evidence="1">Single-pass membrane protein</topology>
    </subcellularLocation>
</comment>
<dbReference type="InterPro" id="IPR000369">
    <property type="entry name" value="K_chnl_KCNE"/>
</dbReference>
<dbReference type="GO" id="GO:1902282">
    <property type="term" value="F:voltage-gated potassium channel activity involved in ventricular cardiac muscle cell action potential repolarization"/>
    <property type="evidence" value="ECO:0007669"/>
    <property type="project" value="TreeGrafter"/>
</dbReference>
<evidence type="ECO:0000256" key="5">
    <source>
        <dbReference type="ARBA" id="ARBA00023136"/>
    </source>
</evidence>
<evidence type="ECO:0000256" key="1">
    <source>
        <dbReference type="ARBA" id="ARBA00004167"/>
    </source>
</evidence>
<proteinExistence type="inferred from homology"/>
<dbReference type="GO" id="GO:0060307">
    <property type="term" value="P:regulation of ventricular cardiac muscle cell membrane repolarization"/>
    <property type="evidence" value="ECO:0007669"/>
    <property type="project" value="TreeGrafter"/>
</dbReference>
<dbReference type="Proteomes" id="UP000276834">
    <property type="component" value="Unassembled WGS sequence"/>
</dbReference>
<sequence>MQVPTEELVCPCSAGSLLGAVVCLCLWCAFVSRDVNPICLYLRGIVRAEFGKEFAVCAKNPQETAGKKTPDLQLGNSSTSLLLSESFSSGKTLSMLKMDHANVTQAMLDAESPSTEKNNSNEYFYILIVMSFYGIFLIGIMLGYMKSKRKEKSSNLLLLYKDEEREWGEAVKPLPTVAGLRSVQIPMMLNMLQESMVPSLSCAICSMEGSSVSSESSSPDVHFTIQEEVLDTELGEVSETPLNESSEGSVENLQKNS</sequence>
<dbReference type="OrthoDB" id="6422957at2759"/>
<dbReference type="Pfam" id="PF02060">
    <property type="entry name" value="ISK_Channel"/>
    <property type="match status" value="1"/>
</dbReference>
<gene>
    <name evidence="8" type="ORF">DV515_00010053</name>
</gene>
<dbReference type="PRINTS" id="PR00168">
    <property type="entry name" value="KCNECHANNEL"/>
</dbReference>
<name>A0A3L8SA29_CHLGU</name>
<dbReference type="AlphaFoldDB" id="A0A3L8SA29"/>
<evidence type="ECO:0000256" key="7">
    <source>
        <dbReference type="SAM" id="Phobius"/>
    </source>
</evidence>
<dbReference type="STRING" id="44316.ENSEGOP00005015981"/>
<comment type="similarity">
    <text evidence="2">Belongs to the potassium channel KCNE family.</text>
</comment>
<organism evidence="8 9">
    <name type="scientific">Chloebia gouldiae</name>
    <name type="common">Gouldian finch</name>
    <name type="synonym">Erythrura gouldiae</name>
    <dbReference type="NCBI Taxonomy" id="44316"/>
    <lineage>
        <taxon>Eukaryota</taxon>
        <taxon>Metazoa</taxon>
        <taxon>Chordata</taxon>
        <taxon>Craniata</taxon>
        <taxon>Vertebrata</taxon>
        <taxon>Euteleostomi</taxon>
        <taxon>Archelosauria</taxon>
        <taxon>Archosauria</taxon>
        <taxon>Dinosauria</taxon>
        <taxon>Saurischia</taxon>
        <taxon>Theropoda</taxon>
        <taxon>Coelurosauria</taxon>
        <taxon>Aves</taxon>
        <taxon>Neognathae</taxon>
        <taxon>Neoaves</taxon>
        <taxon>Telluraves</taxon>
        <taxon>Australaves</taxon>
        <taxon>Passeriformes</taxon>
        <taxon>Passeroidea</taxon>
        <taxon>Passeridae</taxon>
        <taxon>Chloebia</taxon>
    </lineage>
</organism>
<protein>
    <recommendedName>
        <fullName evidence="10">Potassium voltage-gated channel subfamily E member 4</fullName>
    </recommendedName>
</protein>
<evidence type="ECO:0000256" key="6">
    <source>
        <dbReference type="SAM" id="MobiDB-lite"/>
    </source>
</evidence>
<evidence type="ECO:0000256" key="2">
    <source>
        <dbReference type="ARBA" id="ARBA00005688"/>
    </source>
</evidence>
<dbReference type="GO" id="GO:0086091">
    <property type="term" value="P:regulation of heart rate by cardiac conduction"/>
    <property type="evidence" value="ECO:0007669"/>
    <property type="project" value="TreeGrafter"/>
</dbReference>
<dbReference type="GO" id="GO:0015459">
    <property type="term" value="F:potassium channel regulator activity"/>
    <property type="evidence" value="ECO:0007669"/>
    <property type="project" value="TreeGrafter"/>
</dbReference>
<keyword evidence="9" id="KW-1185">Reference proteome</keyword>
<dbReference type="GO" id="GO:0044325">
    <property type="term" value="F:transmembrane transporter binding"/>
    <property type="evidence" value="ECO:0007669"/>
    <property type="project" value="TreeGrafter"/>
</dbReference>
<evidence type="ECO:0008006" key="10">
    <source>
        <dbReference type="Google" id="ProtNLM"/>
    </source>
</evidence>
<dbReference type="GO" id="GO:0005251">
    <property type="term" value="F:delayed rectifier potassium channel activity"/>
    <property type="evidence" value="ECO:0007669"/>
    <property type="project" value="TreeGrafter"/>
</dbReference>